<dbReference type="AlphaFoldDB" id="A0A0J5IJB2"/>
<organism evidence="1 2">
    <name type="scientific">Xenorhabdus khoisanae</name>
    <dbReference type="NCBI Taxonomy" id="880157"/>
    <lineage>
        <taxon>Bacteria</taxon>
        <taxon>Pseudomonadati</taxon>
        <taxon>Pseudomonadota</taxon>
        <taxon>Gammaproteobacteria</taxon>
        <taxon>Enterobacterales</taxon>
        <taxon>Morganellaceae</taxon>
        <taxon>Xenorhabdus</taxon>
    </lineage>
</organism>
<dbReference type="Proteomes" id="UP000036277">
    <property type="component" value="Unassembled WGS sequence"/>
</dbReference>
<sequence length="247" mass="29207">MSIQMILKDTIAFSRSRFGLKSTNKRYMEPEYLPQSKQNLHSRENYIERMIKSRYLRDALNILSPEKKYKAILQKEPNQLLGNCEEYSLMAFFYLMEEKSKDILINLGSSYFIEYIVTLNSYHHCFIAIEPMKDPLYRQERESLSPGKPLAPNSWICDPWANIACPAVYYPLEWKLKMQKWNDRKKYIRRFTDQFIPPTDNCTYFLIENSVQTIILLAQITLKKEPETPKENLSSVFSSLSKNGLWP</sequence>
<dbReference type="RefSeq" id="WP_047965249.1">
    <property type="nucleotide sequence ID" value="NZ_CAWMBG010000252.1"/>
</dbReference>
<accession>A0A0J5IJB2</accession>
<keyword evidence="2" id="KW-1185">Reference proteome</keyword>
<gene>
    <name evidence="1" type="ORF">AB204_20680</name>
</gene>
<name>A0A0J5IJB2_9GAMM</name>
<comment type="caution">
    <text evidence="1">The sequence shown here is derived from an EMBL/GenBank/DDBJ whole genome shotgun (WGS) entry which is preliminary data.</text>
</comment>
<protein>
    <submittedName>
        <fullName evidence="1">Uncharacterized protein</fullName>
    </submittedName>
</protein>
<reference evidence="1 2" key="1">
    <citation type="submission" date="2015-06" db="EMBL/GenBank/DDBJ databases">
        <title>Draft Whole-Genome Sequence of the Entomopathogenic Bacterium Xenorhabdus khoisanae.</title>
        <authorList>
            <person name="Naidoo S."/>
            <person name="Featherston J."/>
            <person name="Gray V.M."/>
        </authorList>
    </citation>
    <scope>NUCLEOTIDE SEQUENCE [LARGE SCALE GENOMIC DNA]</scope>
    <source>
        <strain evidence="1 2">MCB</strain>
    </source>
</reference>
<dbReference type="PATRIC" id="fig|880157.4.peg.4490"/>
<dbReference type="EMBL" id="LFCV01000252">
    <property type="protein sequence ID" value="KMJ43265.1"/>
    <property type="molecule type" value="Genomic_DNA"/>
</dbReference>
<evidence type="ECO:0000313" key="1">
    <source>
        <dbReference type="EMBL" id="KMJ43265.1"/>
    </source>
</evidence>
<evidence type="ECO:0000313" key="2">
    <source>
        <dbReference type="Proteomes" id="UP000036277"/>
    </source>
</evidence>
<proteinExistence type="predicted"/>
<dbReference type="OrthoDB" id="5572038at2"/>